<reference evidence="8 9" key="1">
    <citation type="submission" date="2023-09" db="EMBL/GenBank/DDBJ databases">
        <authorList>
            <person name="Rey-Velasco X."/>
        </authorList>
    </citation>
    <scope>NUCLEOTIDE SEQUENCE [LARGE SCALE GENOMIC DNA]</scope>
    <source>
        <strain evidence="8 9">W311</strain>
    </source>
</reference>
<dbReference type="PANTHER" id="PTHR30158">
    <property type="entry name" value="ACRA/E-RELATED COMPONENT OF DRUG EFFLUX TRANSPORTER"/>
    <property type="match status" value="1"/>
</dbReference>
<feature type="domain" description="Multidrug resistance protein MdtA-like barrel-sandwich hybrid" evidence="5">
    <location>
        <begin position="49"/>
        <end position="191"/>
    </location>
</feature>
<dbReference type="InterPro" id="IPR058627">
    <property type="entry name" value="MdtA-like_C"/>
</dbReference>
<dbReference type="Gene3D" id="2.40.30.170">
    <property type="match status" value="1"/>
</dbReference>
<dbReference type="InterPro" id="IPR006143">
    <property type="entry name" value="RND_pump_MFP"/>
</dbReference>
<evidence type="ECO:0000259" key="4">
    <source>
        <dbReference type="Pfam" id="PF25876"/>
    </source>
</evidence>
<dbReference type="Pfam" id="PF25944">
    <property type="entry name" value="Beta-barrel_RND"/>
    <property type="match status" value="1"/>
</dbReference>
<evidence type="ECO:0000259" key="7">
    <source>
        <dbReference type="Pfam" id="PF25967"/>
    </source>
</evidence>
<dbReference type="SUPFAM" id="SSF111369">
    <property type="entry name" value="HlyD-like secretion proteins"/>
    <property type="match status" value="1"/>
</dbReference>
<feature type="domain" description="Multidrug resistance protein MdtA-like alpha-helical hairpin" evidence="4">
    <location>
        <begin position="91"/>
        <end position="158"/>
    </location>
</feature>
<dbReference type="Gene3D" id="1.10.287.470">
    <property type="entry name" value="Helix hairpin bin"/>
    <property type="match status" value="1"/>
</dbReference>
<evidence type="ECO:0000259" key="5">
    <source>
        <dbReference type="Pfam" id="PF25917"/>
    </source>
</evidence>
<evidence type="ECO:0000256" key="3">
    <source>
        <dbReference type="SAM" id="MobiDB-lite"/>
    </source>
</evidence>
<sequence>MLAACSGGEEQQAGAAAAQGPVTVGYVQVRPTDVPMVTTLPGRTAAYETSEVRPQVSGVIQRRLFNQGEWVKRGQTLYQIDPSLYEAAVGEAQANLQSAQAQLESAQALARRYKPLAEMEAVSQQDYTDAVAQARQAEAAVAQSKAALRTAQINLRFSKVPAPISGKIGRTLATVGALVTQNQADPLTVIQRLDPIYVDIQQSSTELLNLRRALAREEGVVPTSARVRLRLEDGSMYDYTGSVELSEAMVDQSTGTVTLRARFPNPEGVLLPGMYVQAMFAQAIDQRAFLVPPAGVSRDAKGDASVLIVGPDNKVVQRKVTAPRMTDNKWVVTSGLKPDDKLIVQGTEKIQPGATVKAVPADSPQQVGTPAAKPQQPNADEAAAGGEGEQRSGGE</sequence>
<dbReference type="PANTHER" id="PTHR30158:SF3">
    <property type="entry name" value="MULTIDRUG EFFLUX PUMP SUBUNIT ACRA-RELATED"/>
    <property type="match status" value="1"/>
</dbReference>
<comment type="subcellular location">
    <subcellularLocation>
        <location evidence="1">Cell envelope</location>
    </subcellularLocation>
</comment>
<protein>
    <submittedName>
        <fullName evidence="8">Efflux RND transporter periplasmic adaptor subunit</fullName>
    </submittedName>
</protein>
<dbReference type="Proteomes" id="UP001302249">
    <property type="component" value="Chromosome"/>
</dbReference>
<dbReference type="NCBIfam" id="TIGR01730">
    <property type="entry name" value="RND_mfp"/>
    <property type="match status" value="1"/>
</dbReference>
<keyword evidence="9" id="KW-1185">Reference proteome</keyword>
<accession>A0ABZ0BCU6</accession>
<dbReference type="InterPro" id="IPR058626">
    <property type="entry name" value="MdtA-like_b-barrel"/>
</dbReference>
<dbReference type="Gene3D" id="2.40.420.20">
    <property type="match status" value="1"/>
</dbReference>
<feature type="domain" description="Multidrug resistance protein MdtA-like C-terminal permuted SH3" evidence="7">
    <location>
        <begin position="288"/>
        <end position="348"/>
    </location>
</feature>
<evidence type="ECO:0000259" key="6">
    <source>
        <dbReference type="Pfam" id="PF25944"/>
    </source>
</evidence>
<evidence type="ECO:0000256" key="1">
    <source>
        <dbReference type="ARBA" id="ARBA00004196"/>
    </source>
</evidence>
<evidence type="ECO:0000313" key="9">
    <source>
        <dbReference type="Proteomes" id="UP001302249"/>
    </source>
</evidence>
<name>A0ABZ0BCU6_9SPHN</name>
<feature type="domain" description="Multidrug resistance protein MdtA-like beta-barrel" evidence="6">
    <location>
        <begin position="195"/>
        <end position="279"/>
    </location>
</feature>
<dbReference type="Pfam" id="PF25876">
    <property type="entry name" value="HH_MFP_RND"/>
    <property type="match status" value="1"/>
</dbReference>
<gene>
    <name evidence="8" type="ORF">RPR59_04870</name>
</gene>
<dbReference type="InterPro" id="IPR058624">
    <property type="entry name" value="MdtA-like_HH"/>
</dbReference>
<organism evidence="8 9">
    <name type="scientific">Stakelama saccharophila</name>
    <dbReference type="NCBI Taxonomy" id="3075605"/>
    <lineage>
        <taxon>Bacteria</taxon>
        <taxon>Pseudomonadati</taxon>
        <taxon>Pseudomonadota</taxon>
        <taxon>Alphaproteobacteria</taxon>
        <taxon>Sphingomonadales</taxon>
        <taxon>Sphingomonadaceae</taxon>
        <taxon>Stakelama</taxon>
    </lineage>
</organism>
<proteinExistence type="inferred from homology"/>
<dbReference type="Pfam" id="PF25967">
    <property type="entry name" value="RND-MFP_C"/>
    <property type="match status" value="1"/>
</dbReference>
<evidence type="ECO:0000256" key="2">
    <source>
        <dbReference type="ARBA" id="ARBA00009477"/>
    </source>
</evidence>
<dbReference type="Gene3D" id="2.40.50.100">
    <property type="match status" value="1"/>
</dbReference>
<comment type="similarity">
    <text evidence="2">Belongs to the membrane fusion protein (MFP) (TC 8.A.1) family.</text>
</comment>
<feature type="region of interest" description="Disordered" evidence="3">
    <location>
        <begin position="351"/>
        <end position="395"/>
    </location>
</feature>
<dbReference type="Pfam" id="PF25917">
    <property type="entry name" value="BSH_RND"/>
    <property type="match status" value="1"/>
</dbReference>
<evidence type="ECO:0000313" key="8">
    <source>
        <dbReference type="EMBL" id="WNO55113.1"/>
    </source>
</evidence>
<dbReference type="EMBL" id="CP135076">
    <property type="protein sequence ID" value="WNO55113.1"/>
    <property type="molecule type" value="Genomic_DNA"/>
</dbReference>
<dbReference type="InterPro" id="IPR058625">
    <property type="entry name" value="MdtA-like_BSH"/>
</dbReference>